<protein>
    <submittedName>
        <fullName evidence="1">Uncharacterized protein</fullName>
    </submittedName>
</protein>
<name>A0ABQ9E7Y1_TEGGR</name>
<keyword evidence="2" id="KW-1185">Reference proteome</keyword>
<dbReference type="EMBL" id="JARBDR010000919">
    <property type="protein sequence ID" value="KAJ8300511.1"/>
    <property type="molecule type" value="Genomic_DNA"/>
</dbReference>
<evidence type="ECO:0000313" key="1">
    <source>
        <dbReference type="EMBL" id="KAJ8300511.1"/>
    </source>
</evidence>
<reference evidence="1 2" key="1">
    <citation type="submission" date="2022-12" db="EMBL/GenBank/DDBJ databases">
        <title>Chromosome-level genome of Tegillarca granosa.</title>
        <authorList>
            <person name="Kim J."/>
        </authorList>
    </citation>
    <scope>NUCLEOTIDE SEQUENCE [LARGE SCALE GENOMIC DNA]</scope>
    <source>
        <strain evidence="1">Teg-2019</strain>
        <tissue evidence="1">Adductor muscle</tissue>
    </source>
</reference>
<gene>
    <name evidence="1" type="ORF">KUTeg_022030</name>
</gene>
<organism evidence="1 2">
    <name type="scientific">Tegillarca granosa</name>
    <name type="common">Malaysian cockle</name>
    <name type="synonym">Anadara granosa</name>
    <dbReference type="NCBI Taxonomy" id="220873"/>
    <lineage>
        <taxon>Eukaryota</taxon>
        <taxon>Metazoa</taxon>
        <taxon>Spiralia</taxon>
        <taxon>Lophotrochozoa</taxon>
        <taxon>Mollusca</taxon>
        <taxon>Bivalvia</taxon>
        <taxon>Autobranchia</taxon>
        <taxon>Pteriomorphia</taxon>
        <taxon>Arcoida</taxon>
        <taxon>Arcoidea</taxon>
        <taxon>Arcidae</taxon>
        <taxon>Tegillarca</taxon>
    </lineage>
</organism>
<accession>A0ABQ9E7Y1</accession>
<comment type="caution">
    <text evidence="1">The sequence shown here is derived from an EMBL/GenBank/DDBJ whole genome shotgun (WGS) entry which is preliminary data.</text>
</comment>
<proteinExistence type="predicted"/>
<sequence length="207" mass="23457">MPTIYDTVNPRPDFMKYGMVICNTRPAPVWFNSLAQDYKHSFPPVKKLFIAEYCDYENIPKLSSEEAAFYKLKLQPSQLLEDFHTFVLKKGKRLGKPGRDMTFRFIEDIVSAQLVSDISQQASQNEACGTYNGSESELLLANADRLVSETDISDTELHLCDTDKGIRKVHYSQLSGQNTENTCSIADNSHSVVLEQLNTNVVKMFTK</sequence>
<dbReference type="Proteomes" id="UP001217089">
    <property type="component" value="Unassembled WGS sequence"/>
</dbReference>
<evidence type="ECO:0000313" key="2">
    <source>
        <dbReference type="Proteomes" id="UP001217089"/>
    </source>
</evidence>